<name>A0A7T5UG14_9BACT</name>
<dbReference type="EMBL" id="CP066681">
    <property type="protein sequence ID" value="QQG35401.1"/>
    <property type="molecule type" value="Genomic_DNA"/>
</dbReference>
<dbReference type="GO" id="GO:0005829">
    <property type="term" value="C:cytosol"/>
    <property type="evidence" value="ECO:0007669"/>
    <property type="project" value="TreeGrafter"/>
</dbReference>
<dbReference type="AlphaFoldDB" id="A0A7T5UG14"/>
<reference evidence="5 6" key="1">
    <citation type="submission" date="2020-07" db="EMBL/GenBank/DDBJ databases">
        <title>Huge and variable diversity of episymbiotic CPR bacteria and DPANN archaea in groundwater ecosystems.</title>
        <authorList>
            <person name="He C.Y."/>
            <person name="Keren R."/>
            <person name="Whittaker M."/>
            <person name="Farag I.F."/>
            <person name="Doudna J."/>
            <person name="Cate J.H.D."/>
            <person name="Banfield J.F."/>
        </authorList>
    </citation>
    <scope>NUCLEOTIDE SEQUENCE [LARGE SCALE GENOMIC DNA]</scope>
    <source>
        <strain evidence="5">NC_groundwater_70_Ag_B-0.1um_54_66</strain>
    </source>
</reference>
<feature type="binding site" evidence="4">
    <location>
        <position position="8"/>
    </location>
    <ligand>
        <name>a divalent metal cation</name>
        <dbReference type="ChEBI" id="CHEBI:60240"/>
        <label>1</label>
    </ligand>
</feature>
<protein>
    <submittedName>
        <fullName evidence="5">TatD family hydrolase</fullName>
    </submittedName>
</protein>
<keyword evidence="3 5" id="KW-0378">Hydrolase</keyword>
<proteinExistence type="inferred from homology"/>
<accession>A0A7T5UG14</accession>
<dbReference type="GO" id="GO:0004536">
    <property type="term" value="F:DNA nuclease activity"/>
    <property type="evidence" value="ECO:0007669"/>
    <property type="project" value="InterPro"/>
</dbReference>
<feature type="binding site" evidence="4">
    <location>
        <position position="160"/>
    </location>
    <ligand>
        <name>a divalent metal cation</name>
        <dbReference type="ChEBI" id="CHEBI:60240"/>
        <label>2</label>
    </ligand>
</feature>
<evidence type="ECO:0000256" key="3">
    <source>
        <dbReference type="ARBA" id="ARBA00022801"/>
    </source>
</evidence>
<dbReference type="NCBIfam" id="TIGR00010">
    <property type="entry name" value="YchF/TatD family DNA exonuclease"/>
    <property type="match status" value="1"/>
</dbReference>
<dbReference type="InterPro" id="IPR032466">
    <property type="entry name" value="Metal_Hydrolase"/>
</dbReference>
<dbReference type="InterPro" id="IPR015991">
    <property type="entry name" value="TatD/YcfH-like"/>
</dbReference>
<dbReference type="SUPFAM" id="SSF51556">
    <property type="entry name" value="Metallo-dependent hydrolases"/>
    <property type="match status" value="1"/>
</dbReference>
<dbReference type="InterPro" id="IPR001130">
    <property type="entry name" value="TatD-like"/>
</dbReference>
<feature type="binding site" evidence="4">
    <location>
        <position position="98"/>
    </location>
    <ligand>
        <name>a divalent metal cation</name>
        <dbReference type="ChEBI" id="CHEBI:60240"/>
        <label>1</label>
    </ligand>
</feature>
<evidence type="ECO:0000256" key="4">
    <source>
        <dbReference type="PIRSR" id="PIRSR005902-1"/>
    </source>
</evidence>
<sequence length="266" mass="29727">MLIDSHCHLNHERLLHLGGPRQIIANACAANIGGMLSICCRISDELPQLLEMVRPLPQVWCTVATHPHEASDPAEKAISYDDLVRLARSDQKIVGIGESGLDYYYKLATVEDQQESFRKHIRVCIETGLPLIVHARDADDDIIRIIREEGAGTDLKGVMHCFSSSRKMGEEALACGFYISFSGIVTFKKSLELQEFCRDVPLERILVETDAPYLAPEPYRGKINEPALAVHTAVKMAELKGMDYDLLAAQTTKNFFTLFDRARLPS</sequence>
<dbReference type="PANTHER" id="PTHR46124">
    <property type="entry name" value="D-AMINOACYL-TRNA DEACYLASE"/>
    <property type="match status" value="1"/>
</dbReference>
<feature type="binding site" evidence="4">
    <location>
        <position position="134"/>
    </location>
    <ligand>
        <name>a divalent metal cation</name>
        <dbReference type="ChEBI" id="CHEBI:60240"/>
        <label>2</label>
    </ligand>
</feature>
<keyword evidence="2 4" id="KW-0479">Metal-binding</keyword>
<comment type="similarity">
    <text evidence="1">Belongs to the metallo-dependent hydrolases superfamily. TatD-type hydrolase family.</text>
</comment>
<dbReference type="PROSITE" id="PS01137">
    <property type="entry name" value="TATD_1"/>
    <property type="match status" value="1"/>
</dbReference>
<dbReference type="Gene3D" id="3.20.20.140">
    <property type="entry name" value="Metal-dependent hydrolases"/>
    <property type="match status" value="1"/>
</dbReference>
<dbReference type="Proteomes" id="UP000595362">
    <property type="component" value="Chromosome"/>
</dbReference>
<dbReference type="PIRSF" id="PIRSF005902">
    <property type="entry name" value="DNase_TatD"/>
    <property type="match status" value="1"/>
</dbReference>
<dbReference type="Pfam" id="PF01026">
    <property type="entry name" value="TatD_DNase"/>
    <property type="match status" value="1"/>
</dbReference>
<dbReference type="PANTHER" id="PTHR46124:SF2">
    <property type="entry name" value="D-AMINOACYL-TRNA DEACYLASE"/>
    <property type="match status" value="1"/>
</dbReference>
<organism evidence="5 6">
    <name type="scientific">Micavibrio aeruginosavorus</name>
    <dbReference type="NCBI Taxonomy" id="349221"/>
    <lineage>
        <taxon>Bacteria</taxon>
        <taxon>Pseudomonadati</taxon>
        <taxon>Bdellovibrionota</taxon>
        <taxon>Bdellovibrionia</taxon>
        <taxon>Bdellovibrionales</taxon>
        <taxon>Pseudobdellovibrionaceae</taxon>
        <taxon>Micavibrio</taxon>
    </lineage>
</organism>
<dbReference type="CDD" id="cd01310">
    <property type="entry name" value="TatD_DNAse"/>
    <property type="match status" value="1"/>
</dbReference>
<evidence type="ECO:0000256" key="2">
    <source>
        <dbReference type="ARBA" id="ARBA00022723"/>
    </source>
</evidence>
<evidence type="ECO:0000313" key="5">
    <source>
        <dbReference type="EMBL" id="QQG35401.1"/>
    </source>
</evidence>
<dbReference type="PROSITE" id="PS01090">
    <property type="entry name" value="TATD_2"/>
    <property type="match status" value="1"/>
</dbReference>
<feature type="binding site" evidence="4">
    <location>
        <position position="6"/>
    </location>
    <ligand>
        <name>a divalent metal cation</name>
        <dbReference type="ChEBI" id="CHEBI:60240"/>
        <label>1</label>
    </ligand>
</feature>
<dbReference type="FunFam" id="3.20.20.140:FF:000005">
    <property type="entry name" value="TatD family hydrolase"/>
    <property type="match status" value="1"/>
</dbReference>
<evidence type="ECO:0000256" key="1">
    <source>
        <dbReference type="ARBA" id="ARBA00009275"/>
    </source>
</evidence>
<evidence type="ECO:0000313" key="6">
    <source>
        <dbReference type="Proteomes" id="UP000595362"/>
    </source>
</evidence>
<dbReference type="GO" id="GO:0046872">
    <property type="term" value="F:metal ion binding"/>
    <property type="evidence" value="ECO:0007669"/>
    <property type="project" value="UniProtKB-KW"/>
</dbReference>
<gene>
    <name evidence="5" type="ORF">HYS17_07580</name>
</gene>
<feature type="binding site" evidence="4">
    <location>
        <position position="210"/>
    </location>
    <ligand>
        <name>a divalent metal cation</name>
        <dbReference type="ChEBI" id="CHEBI:60240"/>
        <label>1</label>
    </ligand>
</feature>
<dbReference type="GO" id="GO:0016788">
    <property type="term" value="F:hydrolase activity, acting on ester bonds"/>
    <property type="evidence" value="ECO:0007669"/>
    <property type="project" value="InterPro"/>
</dbReference>
<dbReference type="InterPro" id="IPR018228">
    <property type="entry name" value="DNase_TatD-rel_CS"/>
</dbReference>